<dbReference type="SMART" id="SM00320">
    <property type="entry name" value="WD40"/>
    <property type="match status" value="4"/>
</dbReference>
<dbReference type="InterPro" id="IPR001680">
    <property type="entry name" value="WD40_rpt"/>
</dbReference>
<dbReference type="InterPro" id="IPR036322">
    <property type="entry name" value="WD40_repeat_dom_sf"/>
</dbReference>
<dbReference type="PROSITE" id="PS00678">
    <property type="entry name" value="WD_REPEATS_1"/>
    <property type="match status" value="1"/>
</dbReference>
<feature type="repeat" description="WD" evidence="3">
    <location>
        <begin position="140"/>
        <end position="181"/>
    </location>
</feature>
<dbReference type="PRINTS" id="PR00320">
    <property type="entry name" value="GPROTEINBRPT"/>
</dbReference>
<dbReference type="AlphaFoldDB" id="A0A1E7ESR1"/>
<evidence type="ECO:0000256" key="3">
    <source>
        <dbReference type="PROSITE-ProRule" id="PRU00221"/>
    </source>
</evidence>
<evidence type="ECO:0000256" key="1">
    <source>
        <dbReference type="ARBA" id="ARBA00022574"/>
    </source>
</evidence>
<sequence>MDIVAANAKHLLSASRDQTVKLWDMETGFCDHTFTDHTDWVRTLAVRSHDGAVWASAGNDPVINVYDANVNTKQKLCELRGHEHVIESLSFVIEEAFGKDRAGGSNAKHKETVRDYLASGGRDRTVRLWSLASASCLAVFSAHENWVKSVVIHPSGNYIISGGDDRTIRVFDIKANRCLRTLNNAHSHFVTALDMHHTLPVMVSGGIDQVLKTWVLD</sequence>
<dbReference type="GO" id="GO:0030126">
    <property type="term" value="C:COPI vesicle coat"/>
    <property type="evidence" value="ECO:0007669"/>
    <property type="project" value="TreeGrafter"/>
</dbReference>
<accession>A0A1E7ESR1</accession>
<dbReference type="CDD" id="cd00200">
    <property type="entry name" value="WD40"/>
    <property type="match status" value="1"/>
</dbReference>
<dbReference type="PANTHER" id="PTHR19876">
    <property type="entry name" value="COATOMER"/>
    <property type="match status" value="1"/>
</dbReference>
<feature type="repeat" description="WD" evidence="3">
    <location>
        <begin position="183"/>
        <end position="217"/>
    </location>
</feature>
<dbReference type="PANTHER" id="PTHR19876:SF2">
    <property type="entry name" value="COATOMER SUBUNIT BETA"/>
    <property type="match status" value="1"/>
</dbReference>
<dbReference type="InParanoid" id="A0A1E7ESR1"/>
<dbReference type="SUPFAM" id="SSF50978">
    <property type="entry name" value="WD40 repeat-like"/>
    <property type="match status" value="1"/>
</dbReference>
<reference evidence="4 5" key="1">
    <citation type="submission" date="2016-09" db="EMBL/GenBank/DDBJ databases">
        <title>Extensive genetic diversity and differential bi-allelic expression allows diatom success in the polar Southern Ocean.</title>
        <authorList>
            <consortium name="DOE Joint Genome Institute"/>
            <person name="Mock T."/>
            <person name="Otillar R.P."/>
            <person name="Strauss J."/>
            <person name="Dupont C."/>
            <person name="Frickenhaus S."/>
            <person name="Maumus F."/>
            <person name="Mcmullan M."/>
            <person name="Sanges R."/>
            <person name="Schmutz J."/>
            <person name="Toseland A."/>
            <person name="Valas R."/>
            <person name="Veluchamy A."/>
            <person name="Ward B.J."/>
            <person name="Allen A."/>
            <person name="Barry K."/>
            <person name="Falciatore A."/>
            <person name="Ferrante M."/>
            <person name="Fortunato A.E."/>
            <person name="Gloeckner G."/>
            <person name="Gruber A."/>
            <person name="Hipkin R."/>
            <person name="Janech M."/>
            <person name="Kroth P."/>
            <person name="Leese F."/>
            <person name="Lindquist E."/>
            <person name="Lyon B.R."/>
            <person name="Martin J."/>
            <person name="Mayer C."/>
            <person name="Parker M."/>
            <person name="Quesneville H."/>
            <person name="Raymond J."/>
            <person name="Uhlig C."/>
            <person name="Valentin K.U."/>
            <person name="Worden A.Z."/>
            <person name="Armbrust E.V."/>
            <person name="Bowler C."/>
            <person name="Green B."/>
            <person name="Moulton V."/>
            <person name="Van Oosterhout C."/>
            <person name="Grigoriev I."/>
        </authorList>
    </citation>
    <scope>NUCLEOTIDE SEQUENCE [LARGE SCALE GENOMIC DNA]</scope>
    <source>
        <strain evidence="4 5">CCMP1102</strain>
    </source>
</reference>
<dbReference type="InterPro" id="IPR020472">
    <property type="entry name" value="WD40_PAC1"/>
</dbReference>
<dbReference type="GO" id="GO:0016787">
    <property type="term" value="F:hydrolase activity"/>
    <property type="evidence" value="ECO:0007669"/>
    <property type="project" value="UniProtKB-KW"/>
</dbReference>
<dbReference type="PROSITE" id="PS50294">
    <property type="entry name" value="WD_REPEATS_REGION"/>
    <property type="match status" value="2"/>
</dbReference>
<dbReference type="KEGG" id="fcy:FRACYDRAFT_271602"/>
<dbReference type="GO" id="GO:0006891">
    <property type="term" value="P:intra-Golgi vesicle-mediated transport"/>
    <property type="evidence" value="ECO:0007669"/>
    <property type="project" value="TreeGrafter"/>
</dbReference>
<proteinExistence type="predicted"/>
<gene>
    <name evidence="4" type="ORF">FRACYDRAFT_271602</name>
</gene>
<dbReference type="InterPro" id="IPR015943">
    <property type="entry name" value="WD40/YVTN_repeat-like_dom_sf"/>
</dbReference>
<evidence type="ECO:0000256" key="2">
    <source>
        <dbReference type="ARBA" id="ARBA00022737"/>
    </source>
</evidence>
<dbReference type="PROSITE" id="PS50082">
    <property type="entry name" value="WD_REPEATS_2"/>
    <property type="match status" value="4"/>
</dbReference>
<keyword evidence="1 3" id="KW-0853">WD repeat</keyword>
<organism evidence="4 5">
    <name type="scientific">Fragilariopsis cylindrus CCMP1102</name>
    <dbReference type="NCBI Taxonomy" id="635003"/>
    <lineage>
        <taxon>Eukaryota</taxon>
        <taxon>Sar</taxon>
        <taxon>Stramenopiles</taxon>
        <taxon>Ochrophyta</taxon>
        <taxon>Bacillariophyta</taxon>
        <taxon>Bacillariophyceae</taxon>
        <taxon>Bacillariophycidae</taxon>
        <taxon>Bacillariales</taxon>
        <taxon>Bacillariaceae</taxon>
        <taxon>Fragilariopsis</taxon>
    </lineage>
</organism>
<dbReference type="EMBL" id="KV784378">
    <property type="protein sequence ID" value="OEU08834.1"/>
    <property type="molecule type" value="Genomic_DNA"/>
</dbReference>
<evidence type="ECO:0000313" key="5">
    <source>
        <dbReference type="Proteomes" id="UP000095751"/>
    </source>
</evidence>
<feature type="repeat" description="WD" evidence="3">
    <location>
        <begin position="116"/>
        <end position="139"/>
    </location>
</feature>
<protein>
    <submittedName>
        <fullName evidence="4">Platelet-activating factor acetylhydrolase, isoform Ib, alpha subunit 45kDa, isoform CRA_b</fullName>
    </submittedName>
</protein>
<dbReference type="Proteomes" id="UP000095751">
    <property type="component" value="Unassembled WGS sequence"/>
</dbReference>
<dbReference type="Gene3D" id="2.130.10.10">
    <property type="entry name" value="YVTN repeat-like/Quinoprotein amine dehydrogenase"/>
    <property type="match status" value="1"/>
</dbReference>
<dbReference type="InterPro" id="IPR019775">
    <property type="entry name" value="WD40_repeat_CS"/>
</dbReference>
<dbReference type="GO" id="GO:0006888">
    <property type="term" value="P:endoplasmic reticulum to Golgi vesicle-mediated transport"/>
    <property type="evidence" value="ECO:0007669"/>
    <property type="project" value="TreeGrafter"/>
</dbReference>
<feature type="repeat" description="WD" evidence="3">
    <location>
        <begin position="7"/>
        <end position="33"/>
    </location>
</feature>
<keyword evidence="2" id="KW-0677">Repeat</keyword>
<keyword evidence="4" id="KW-0378">Hydrolase</keyword>
<keyword evidence="5" id="KW-1185">Reference proteome</keyword>
<dbReference type="GO" id="GO:0006886">
    <property type="term" value="P:intracellular protein transport"/>
    <property type="evidence" value="ECO:0007669"/>
    <property type="project" value="TreeGrafter"/>
</dbReference>
<evidence type="ECO:0000313" key="4">
    <source>
        <dbReference type="EMBL" id="OEU08834.1"/>
    </source>
</evidence>
<dbReference type="InterPro" id="IPR050844">
    <property type="entry name" value="Coatomer_complex_subunit"/>
</dbReference>
<dbReference type="OrthoDB" id="202197at2759"/>
<dbReference type="Pfam" id="PF00400">
    <property type="entry name" value="WD40"/>
    <property type="match status" value="5"/>
</dbReference>
<name>A0A1E7ESR1_9STRA</name>
<dbReference type="GO" id="GO:0006890">
    <property type="term" value="P:retrograde vesicle-mediated transport, Golgi to endoplasmic reticulum"/>
    <property type="evidence" value="ECO:0007669"/>
    <property type="project" value="TreeGrafter"/>
</dbReference>